<keyword evidence="6" id="KW-0686">Riboflavin biosynthesis</keyword>
<dbReference type="Gene3D" id="3.40.50.10990">
    <property type="entry name" value="GTP cyclohydrolase II"/>
    <property type="match status" value="1"/>
</dbReference>
<evidence type="ECO:0000256" key="1">
    <source>
        <dbReference type="ARBA" id="ARBA00001947"/>
    </source>
</evidence>
<dbReference type="GO" id="GO:0005525">
    <property type="term" value="F:GTP binding"/>
    <property type="evidence" value="ECO:0007669"/>
    <property type="project" value="UniProtKB-KW"/>
</dbReference>
<dbReference type="HAMAP" id="MF_00179">
    <property type="entry name" value="RibA"/>
    <property type="match status" value="1"/>
</dbReference>
<dbReference type="GO" id="GO:0009507">
    <property type="term" value="C:chloroplast"/>
    <property type="evidence" value="ECO:0007669"/>
    <property type="project" value="TreeGrafter"/>
</dbReference>
<reference evidence="14" key="2">
    <citation type="journal article" date="2024" name="Plant">
        <title>Genomic evolution and insights into agronomic trait innovations of Sesamum species.</title>
        <authorList>
            <person name="Miao H."/>
            <person name="Wang L."/>
            <person name="Qu L."/>
            <person name="Liu H."/>
            <person name="Sun Y."/>
            <person name="Le M."/>
            <person name="Wang Q."/>
            <person name="Wei S."/>
            <person name="Zheng Y."/>
            <person name="Lin W."/>
            <person name="Duan Y."/>
            <person name="Cao H."/>
            <person name="Xiong S."/>
            <person name="Wang X."/>
            <person name="Wei L."/>
            <person name="Li C."/>
            <person name="Ma Q."/>
            <person name="Ju M."/>
            <person name="Zhao R."/>
            <person name="Li G."/>
            <person name="Mu C."/>
            <person name="Tian Q."/>
            <person name="Mei H."/>
            <person name="Zhang T."/>
            <person name="Gao T."/>
            <person name="Zhang H."/>
        </authorList>
    </citation>
    <scope>NUCLEOTIDE SEQUENCE</scope>
    <source>
        <strain evidence="14">KEN1</strain>
    </source>
</reference>
<keyword evidence="8" id="KW-0547">Nucleotide-binding</keyword>
<reference evidence="14" key="1">
    <citation type="submission" date="2020-06" db="EMBL/GenBank/DDBJ databases">
        <authorList>
            <person name="Li T."/>
            <person name="Hu X."/>
            <person name="Zhang T."/>
            <person name="Song X."/>
            <person name="Zhang H."/>
            <person name="Dai N."/>
            <person name="Sheng W."/>
            <person name="Hou X."/>
            <person name="Wei L."/>
        </authorList>
    </citation>
    <scope>NUCLEOTIDE SEQUENCE</scope>
    <source>
        <strain evidence="14">KEN1</strain>
        <tissue evidence="14">Leaf</tissue>
    </source>
</reference>
<evidence type="ECO:0000256" key="11">
    <source>
        <dbReference type="ARBA" id="ARBA00023134"/>
    </source>
</evidence>
<evidence type="ECO:0000256" key="5">
    <source>
        <dbReference type="ARBA" id="ARBA00012762"/>
    </source>
</evidence>
<sequence length="553" mass="60226">MLHPDCLHAFFSTVDLTPNFYFSGPFENFRLLNGLHYGNLQYGNGVESFKQPSPRVGLSIKASGKIKSALFFGEESTPHSAGSNVSSNALVSDLSSGVEVQSDSVVLGALSADIAPTTSGFPIENDEFDLDLPSEGFSSIPEAIEDIRQGKMVVVVDDEDRENEGDLIMAASKVTPEAMAFFVKHGTGIVCVSMEEEDLERLQLPLMVNHRENEEKLRTAFTISVEGGVLKRAGHTEAAVDLSVLAGLEPVGVLCEVVDDDGSMARLPKLREFAQQEKLKIVSIADLIRYRRKRDRLVEHASAARIPTMWGPFTAHCYRSILDGIEHIAMVKGEIGDGLDILVRVHSECLTGDIFGSARCDCGNQLALAMQQIEAAGRGVLVYLRGHEGRGIGLGHKLRAYNLQDDGRDTVEANEELGLPVDSREYGIGAQILRDLGVRTMKLMTNNPAKYIGLKGYGLAVAGRVPLVTPITKDNKRYLETKRAKMGHVYGLDANGRPALITNNKNGRPSGESSYIRVISFPTSKEGMSTGSKRIFLGRVLPPALSRFTHSLN</sequence>
<dbReference type="InterPro" id="IPR017945">
    <property type="entry name" value="DHBP_synth_RibB-like_a/b_dom"/>
</dbReference>
<dbReference type="CDD" id="cd00641">
    <property type="entry name" value="GTP_cyclohydro2"/>
    <property type="match status" value="1"/>
</dbReference>
<comment type="caution">
    <text evidence="14">The sequence shown here is derived from an EMBL/GenBank/DDBJ whole genome shotgun (WGS) entry which is preliminary data.</text>
</comment>
<evidence type="ECO:0000256" key="9">
    <source>
        <dbReference type="ARBA" id="ARBA00022801"/>
    </source>
</evidence>
<comment type="pathway">
    <text evidence="2">Cofactor biosynthesis; riboflavin biosynthesis; 5-amino-6-(D-ribitylamino)uracil from GTP: step 1/4.</text>
</comment>
<dbReference type="PANTHER" id="PTHR21327:SF48">
    <property type="entry name" value="BIFUNCTIONAL RIBOFLAVIN BIOSYNTHESIS PROTEIN RIBA 1, CHLOROPLASTIC"/>
    <property type="match status" value="1"/>
</dbReference>
<dbReference type="Gene3D" id="3.90.870.10">
    <property type="entry name" value="DHBP synthase"/>
    <property type="match status" value="2"/>
</dbReference>
<dbReference type="GO" id="GO:0009231">
    <property type="term" value="P:riboflavin biosynthetic process"/>
    <property type="evidence" value="ECO:0007669"/>
    <property type="project" value="UniProtKB-KW"/>
</dbReference>
<protein>
    <recommendedName>
        <fullName evidence="5">GTP cyclohydrolase II</fullName>
        <ecNumber evidence="5">3.5.4.25</ecNumber>
    </recommendedName>
</protein>
<evidence type="ECO:0000256" key="8">
    <source>
        <dbReference type="ARBA" id="ARBA00022741"/>
    </source>
</evidence>
<evidence type="ECO:0000256" key="2">
    <source>
        <dbReference type="ARBA" id="ARBA00004853"/>
    </source>
</evidence>
<evidence type="ECO:0000256" key="4">
    <source>
        <dbReference type="ARBA" id="ARBA00008976"/>
    </source>
</evidence>
<name>A0AAW2UY26_9LAMI</name>
<dbReference type="PANTHER" id="PTHR21327">
    <property type="entry name" value="GTP CYCLOHYDROLASE II-RELATED"/>
    <property type="match status" value="1"/>
</dbReference>
<evidence type="ECO:0000259" key="13">
    <source>
        <dbReference type="Pfam" id="PF00925"/>
    </source>
</evidence>
<dbReference type="EMBL" id="JACGWN010000011">
    <property type="protein sequence ID" value="KAL0422410.1"/>
    <property type="molecule type" value="Genomic_DNA"/>
</dbReference>
<evidence type="ECO:0000256" key="6">
    <source>
        <dbReference type="ARBA" id="ARBA00022619"/>
    </source>
</evidence>
<evidence type="ECO:0000256" key="7">
    <source>
        <dbReference type="ARBA" id="ARBA00022723"/>
    </source>
</evidence>
<feature type="domain" description="GTP cyclohydrolase II" evidence="13">
    <location>
        <begin position="302"/>
        <end position="466"/>
    </location>
</feature>
<dbReference type="SUPFAM" id="SSF142695">
    <property type="entry name" value="RibA-like"/>
    <property type="match status" value="1"/>
</dbReference>
<dbReference type="SUPFAM" id="SSF55821">
    <property type="entry name" value="YrdC/RibB"/>
    <property type="match status" value="1"/>
</dbReference>
<dbReference type="InterPro" id="IPR000926">
    <property type="entry name" value="RibA"/>
</dbReference>
<evidence type="ECO:0000313" key="14">
    <source>
        <dbReference type="EMBL" id="KAL0422410.1"/>
    </source>
</evidence>
<dbReference type="GO" id="GO:0046872">
    <property type="term" value="F:metal ion binding"/>
    <property type="evidence" value="ECO:0007669"/>
    <property type="project" value="UniProtKB-KW"/>
</dbReference>
<dbReference type="InterPro" id="IPR032677">
    <property type="entry name" value="GTP_cyclohydro_II"/>
</dbReference>
<evidence type="ECO:0000256" key="3">
    <source>
        <dbReference type="ARBA" id="ARBA00005520"/>
    </source>
</evidence>
<comment type="cofactor">
    <cofactor evidence="1">
        <name>Zn(2+)</name>
        <dbReference type="ChEBI" id="CHEBI:29105"/>
    </cofactor>
</comment>
<evidence type="ECO:0000256" key="10">
    <source>
        <dbReference type="ARBA" id="ARBA00022833"/>
    </source>
</evidence>
<proteinExistence type="inferred from homology"/>
<dbReference type="Pfam" id="PF00925">
    <property type="entry name" value="GTP_cyclohydro2"/>
    <property type="match status" value="1"/>
</dbReference>
<dbReference type="InterPro" id="IPR000422">
    <property type="entry name" value="DHBP_synthase_RibB"/>
</dbReference>
<organism evidence="14">
    <name type="scientific">Sesamum latifolium</name>
    <dbReference type="NCBI Taxonomy" id="2727402"/>
    <lineage>
        <taxon>Eukaryota</taxon>
        <taxon>Viridiplantae</taxon>
        <taxon>Streptophyta</taxon>
        <taxon>Embryophyta</taxon>
        <taxon>Tracheophyta</taxon>
        <taxon>Spermatophyta</taxon>
        <taxon>Magnoliopsida</taxon>
        <taxon>eudicotyledons</taxon>
        <taxon>Gunneridae</taxon>
        <taxon>Pentapetalae</taxon>
        <taxon>asterids</taxon>
        <taxon>lamiids</taxon>
        <taxon>Lamiales</taxon>
        <taxon>Pedaliaceae</taxon>
        <taxon>Sesamum</taxon>
    </lineage>
</organism>
<keyword evidence="10" id="KW-0862">Zinc</keyword>
<keyword evidence="7" id="KW-0479">Metal-binding</keyword>
<dbReference type="GO" id="GO:0003935">
    <property type="term" value="F:GTP cyclohydrolase II activity"/>
    <property type="evidence" value="ECO:0007669"/>
    <property type="project" value="UniProtKB-EC"/>
</dbReference>
<comment type="similarity">
    <text evidence="3">In the N-terminal section; belongs to the DHBP synthase family.</text>
</comment>
<dbReference type="FunFam" id="3.40.50.10990:FF:000001">
    <property type="entry name" value="Riboflavin biosynthesis protein RibBA"/>
    <property type="match status" value="1"/>
</dbReference>
<dbReference type="NCBIfam" id="TIGR00505">
    <property type="entry name" value="ribA"/>
    <property type="match status" value="1"/>
</dbReference>
<dbReference type="GO" id="GO:0008686">
    <property type="term" value="F:3,4-dihydroxy-2-butanone-4-phosphate synthase activity"/>
    <property type="evidence" value="ECO:0007669"/>
    <property type="project" value="InterPro"/>
</dbReference>
<dbReference type="InterPro" id="IPR036144">
    <property type="entry name" value="RibA-like_sf"/>
</dbReference>
<dbReference type="EC" id="3.5.4.25" evidence="5"/>
<dbReference type="NCBIfam" id="NF001591">
    <property type="entry name" value="PRK00393.1"/>
    <property type="match status" value="1"/>
</dbReference>
<dbReference type="Pfam" id="PF00926">
    <property type="entry name" value="DHBP_synthase"/>
    <property type="match status" value="1"/>
</dbReference>
<keyword evidence="11" id="KW-0342">GTP-binding</keyword>
<dbReference type="AlphaFoldDB" id="A0AAW2UY26"/>
<accession>A0AAW2UY26</accession>
<comment type="catalytic activity">
    <reaction evidence="12">
        <text>GTP + 4 H2O = 2,5-diamino-6-hydroxy-4-(5-phosphoribosylamino)-pyrimidine + formate + 2 phosphate + 3 H(+)</text>
        <dbReference type="Rhea" id="RHEA:23704"/>
        <dbReference type="ChEBI" id="CHEBI:15377"/>
        <dbReference type="ChEBI" id="CHEBI:15378"/>
        <dbReference type="ChEBI" id="CHEBI:15740"/>
        <dbReference type="ChEBI" id="CHEBI:37565"/>
        <dbReference type="ChEBI" id="CHEBI:43474"/>
        <dbReference type="ChEBI" id="CHEBI:58614"/>
        <dbReference type="EC" id="3.5.4.25"/>
    </reaction>
</comment>
<evidence type="ECO:0000256" key="12">
    <source>
        <dbReference type="ARBA" id="ARBA00049295"/>
    </source>
</evidence>
<keyword evidence="9" id="KW-0378">Hydrolase</keyword>
<gene>
    <name evidence="14" type="ORF">Slati_3263900</name>
</gene>
<comment type="similarity">
    <text evidence="4">In the C-terminal section; belongs to the GTP cyclohydrolase II family.</text>
</comment>